<keyword evidence="6" id="KW-0812">Transmembrane</keyword>
<dbReference type="GO" id="GO:0090596">
    <property type="term" value="P:sensory organ morphogenesis"/>
    <property type="evidence" value="ECO:0007669"/>
    <property type="project" value="UniProtKB-ARBA"/>
</dbReference>
<dbReference type="Gene3D" id="2.60.40.3510">
    <property type="match status" value="1"/>
</dbReference>
<keyword evidence="3 6" id="KW-0677">Repeat</keyword>
<feature type="disulfide bond" evidence="5">
    <location>
        <begin position="75"/>
        <end position="84"/>
    </location>
</feature>
<protein>
    <recommendedName>
        <fullName evidence="6">Delta-like protein</fullName>
    </recommendedName>
</protein>
<dbReference type="Proteomes" id="UP001177670">
    <property type="component" value="Unassembled WGS sequence"/>
</dbReference>
<feature type="disulfide bond" evidence="5">
    <location>
        <begin position="55"/>
        <end position="67"/>
    </location>
</feature>
<dbReference type="GO" id="GO:0035282">
    <property type="term" value="P:segmentation"/>
    <property type="evidence" value="ECO:0007669"/>
    <property type="project" value="UniProtKB-ARBA"/>
</dbReference>
<feature type="domain" description="DSL" evidence="7">
    <location>
        <begin position="40"/>
        <end position="84"/>
    </location>
</feature>
<keyword evidence="6" id="KW-1133">Transmembrane helix</keyword>
<dbReference type="GO" id="GO:0009952">
    <property type="term" value="P:anterior/posterior pattern specification"/>
    <property type="evidence" value="ECO:0007669"/>
    <property type="project" value="UniProtKB-ARBA"/>
</dbReference>
<dbReference type="SMART" id="SM00051">
    <property type="entry name" value="DSL"/>
    <property type="match status" value="1"/>
</dbReference>
<comment type="caution">
    <text evidence="8">The sequence shown here is derived from an EMBL/GenBank/DDBJ whole genome shotgun (WGS) entry which is preliminary data.</text>
</comment>
<keyword evidence="2 6" id="KW-0245">EGF-like domain</keyword>
<dbReference type="FunFam" id="2.10.25.140:FF:000001">
    <property type="entry name" value="Delta-like protein"/>
    <property type="match status" value="1"/>
</dbReference>
<evidence type="ECO:0000256" key="2">
    <source>
        <dbReference type="ARBA" id="ARBA00022536"/>
    </source>
</evidence>
<proteinExistence type="predicted"/>
<keyword evidence="9" id="KW-1185">Reference proteome</keyword>
<dbReference type="GO" id="GO:0046331">
    <property type="term" value="P:lateral inhibition"/>
    <property type="evidence" value="ECO:0007669"/>
    <property type="project" value="UniProtKB-ARBA"/>
</dbReference>
<evidence type="ECO:0000259" key="7">
    <source>
        <dbReference type="PROSITE" id="PS51051"/>
    </source>
</evidence>
<evidence type="ECO:0000256" key="6">
    <source>
        <dbReference type="RuleBase" id="RU280815"/>
    </source>
</evidence>
<feature type="disulfide bond" evidence="5">
    <location>
        <begin position="42"/>
        <end position="51"/>
    </location>
</feature>
<comment type="function">
    <text evidence="6">Putative Notch ligand involved in the mediation of Notch signaling.</text>
</comment>
<keyword evidence="1 6" id="KW-0217">Developmental protein</keyword>
<dbReference type="EMBL" id="JAHYIQ010000015">
    <property type="protein sequence ID" value="KAK1125738.1"/>
    <property type="molecule type" value="Genomic_DNA"/>
</dbReference>
<dbReference type="Pfam" id="PF01414">
    <property type="entry name" value="DSL"/>
    <property type="match status" value="1"/>
</dbReference>
<gene>
    <name evidence="8" type="ORF">K0M31_005286</name>
</gene>
<dbReference type="PROSITE" id="PS51051">
    <property type="entry name" value="DSL"/>
    <property type="match status" value="1"/>
</dbReference>
<evidence type="ECO:0000256" key="1">
    <source>
        <dbReference type="ARBA" id="ARBA00022473"/>
    </source>
</evidence>
<name>A0AA40FVQ7_9HYME</name>
<evidence type="ECO:0000256" key="4">
    <source>
        <dbReference type="ARBA" id="ARBA00023157"/>
    </source>
</evidence>
<evidence type="ECO:0000313" key="9">
    <source>
        <dbReference type="Proteomes" id="UP001177670"/>
    </source>
</evidence>
<dbReference type="GO" id="GO:0016020">
    <property type="term" value="C:membrane"/>
    <property type="evidence" value="ECO:0007669"/>
    <property type="project" value="UniProtKB-SubCell"/>
</dbReference>
<evidence type="ECO:0000256" key="3">
    <source>
        <dbReference type="ARBA" id="ARBA00022737"/>
    </source>
</evidence>
<organism evidence="8 9">
    <name type="scientific">Melipona bicolor</name>
    <dbReference type="NCBI Taxonomy" id="60889"/>
    <lineage>
        <taxon>Eukaryota</taxon>
        <taxon>Metazoa</taxon>
        <taxon>Ecdysozoa</taxon>
        <taxon>Arthropoda</taxon>
        <taxon>Hexapoda</taxon>
        <taxon>Insecta</taxon>
        <taxon>Pterygota</taxon>
        <taxon>Neoptera</taxon>
        <taxon>Endopterygota</taxon>
        <taxon>Hymenoptera</taxon>
        <taxon>Apocrita</taxon>
        <taxon>Aculeata</taxon>
        <taxon>Apoidea</taxon>
        <taxon>Anthophila</taxon>
        <taxon>Apidae</taxon>
        <taxon>Melipona</taxon>
    </lineage>
</organism>
<accession>A0AA40FVQ7</accession>
<dbReference type="GO" id="GO:0007166">
    <property type="term" value="P:cell surface receptor signaling pathway"/>
    <property type="evidence" value="ECO:0007669"/>
    <property type="project" value="UniProtKB-ARBA"/>
</dbReference>
<sequence length="199" mass="22985">MGEKVLITRLTTQKWLDVGPNWTEDEYRSAHAKMVYEYRVTCVAHYYGKGCENLCRPRDDNFGHYSCSPSGERVCLSGWKGDYCNTQIKIPGKKNVVSGSKEQLRQSEIALLPSEVTQMFNFQKIQMAKNSRPCEIPNWRLDNFEKSFSNLNSPNQSTNPETFNVSEIYFCNRFPLDRLSPRWNDDFVDVVDGRKSQSG</sequence>
<keyword evidence="4 5" id="KW-1015">Disulfide bond</keyword>
<dbReference type="Gene3D" id="2.10.25.140">
    <property type="match status" value="1"/>
</dbReference>
<evidence type="ECO:0000313" key="8">
    <source>
        <dbReference type="EMBL" id="KAK1125738.1"/>
    </source>
</evidence>
<evidence type="ECO:0000256" key="5">
    <source>
        <dbReference type="PROSITE-ProRule" id="PRU00377"/>
    </source>
</evidence>
<reference evidence="8" key="1">
    <citation type="submission" date="2021-10" db="EMBL/GenBank/DDBJ databases">
        <title>Melipona bicolor Genome sequencing and assembly.</title>
        <authorList>
            <person name="Araujo N.S."/>
            <person name="Arias M.C."/>
        </authorList>
    </citation>
    <scope>NUCLEOTIDE SEQUENCE</scope>
    <source>
        <strain evidence="8">USP_2M_L1-L4_2017</strain>
        <tissue evidence="8">Whole body</tissue>
    </source>
</reference>
<keyword evidence="6" id="KW-0472">Membrane</keyword>
<dbReference type="GO" id="GO:0048018">
    <property type="term" value="F:receptor ligand activity"/>
    <property type="evidence" value="ECO:0007669"/>
    <property type="project" value="UniProtKB-ARBA"/>
</dbReference>
<dbReference type="InterPro" id="IPR001774">
    <property type="entry name" value="DSL"/>
</dbReference>
<comment type="subcellular location">
    <subcellularLocation>
        <location evidence="6">Membrane</location>
        <topology evidence="6">Single-pass type I membrane protein</topology>
    </subcellularLocation>
</comment>
<dbReference type="AlphaFoldDB" id="A0AA40FVQ7"/>
<keyword evidence="6" id="KW-0732">Signal</keyword>